<dbReference type="PANTHER" id="PTHR37292:SF2">
    <property type="entry name" value="DUF262 DOMAIN-CONTAINING PROTEIN"/>
    <property type="match status" value="1"/>
</dbReference>
<reference evidence="2 3" key="1">
    <citation type="submission" date="2019-11" db="EMBL/GenBank/DDBJ databases">
        <authorList>
            <person name="Zhang X.Y."/>
        </authorList>
    </citation>
    <scope>NUCLEOTIDE SEQUENCE [LARGE SCALE GENOMIC DNA]</scope>
    <source>
        <strain evidence="2 3">C176</strain>
    </source>
</reference>
<keyword evidence="3" id="KW-1185">Reference proteome</keyword>
<protein>
    <submittedName>
        <fullName evidence="2">DUF262 domain-containing protein</fullName>
    </submittedName>
</protein>
<organism evidence="2 3">
    <name type="scientific">Spiribacter salilacus</name>
    <dbReference type="NCBI Taxonomy" id="2664894"/>
    <lineage>
        <taxon>Bacteria</taxon>
        <taxon>Pseudomonadati</taxon>
        <taxon>Pseudomonadota</taxon>
        <taxon>Gammaproteobacteria</taxon>
        <taxon>Chromatiales</taxon>
        <taxon>Ectothiorhodospiraceae</taxon>
        <taxon>Spiribacter</taxon>
    </lineage>
</organism>
<evidence type="ECO:0000313" key="2">
    <source>
        <dbReference type="EMBL" id="MRH77628.1"/>
    </source>
</evidence>
<dbReference type="InterPro" id="IPR004919">
    <property type="entry name" value="GmrSD_N"/>
</dbReference>
<dbReference type="PANTHER" id="PTHR37292">
    <property type="entry name" value="VNG6097C"/>
    <property type="match status" value="1"/>
</dbReference>
<accession>A0A6N7QR28</accession>
<dbReference type="AlphaFoldDB" id="A0A6N7QR28"/>
<name>A0A6N7QR28_9GAMM</name>
<gene>
    <name evidence="2" type="ORF">GH984_02805</name>
</gene>
<feature type="domain" description="GmrSD restriction endonucleases N-terminal" evidence="1">
    <location>
        <begin position="79"/>
        <end position="304"/>
    </location>
</feature>
<dbReference type="Pfam" id="PF03235">
    <property type="entry name" value="GmrSD_N"/>
    <property type="match status" value="1"/>
</dbReference>
<comment type="caution">
    <text evidence="2">The sequence shown here is derived from an EMBL/GenBank/DDBJ whole genome shotgun (WGS) entry which is preliminary data.</text>
</comment>
<dbReference type="EMBL" id="WJPP01000001">
    <property type="protein sequence ID" value="MRH77628.1"/>
    <property type="molecule type" value="Genomic_DNA"/>
</dbReference>
<evidence type="ECO:0000259" key="1">
    <source>
        <dbReference type="Pfam" id="PF03235"/>
    </source>
</evidence>
<proteinExistence type="predicted"/>
<dbReference type="Proteomes" id="UP000433788">
    <property type="component" value="Unassembled WGS sequence"/>
</dbReference>
<sequence length="624" mass="71441">MECRKMWCCTSVGPHFGCLRRDQQNLTACAPVPLAVALSQKSSSINFIKFWSREIKIVPYEITTIGAALSKVHPMNPTWFIPVMQRPYVWKTPDILALFNSIYSGYPIGTSLVWPTTYHNPNNDGARRVYVVHAHQAEELPPVQANVQDGTDITLVLDGQQRLTSLAVGVFGTWTSNNNGPMQLFFDPTAMGNNARRAFLFVPQGNVPDNHLIRLADIPNWQTDPGFEHFLTNYFNSIVGRNQAVPVDMIEENIRRLRTSIWETEAFCYGVYHARDLQDALNAFQLANSTGKELEKTDLLMATLQVAWADIPLRRQLPESFKQINQRFQGNNPMTTKNYLNVFVQSSEDGLPPGYRWSDLTPEVINNLRDYWGIFQNKYVALVEQLSLWGMTRSKCVSAINALLPILAMQARKNFRFEMENNVANAEVEKVRQWLLVVLMNRTFGGQSTTTIRDALRVIDQYGRADYFPQRELFGVLENHHRFDFQTRGGLTSFVEGLTYQGGALQVRQLLMLLKDNIQSANVVGYEIDHIFPRKPYADQHPNDIHKVWNLQLLTAPENTKKTNQTPAVLYHNDTFSSDWRRHNILPENDQAANVINIWDDPTRLWNARRDAIVDKLCQILNVE</sequence>
<evidence type="ECO:0000313" key="3">
    <source>
        <dbReference type="Proteomes" id="UP000433788"/>
    </source>
</evidence>